<feature type="transmembrane region" description="Helical" evidence="1">
    <location>
        <begin position="137"/>
        <end position="154"/>
    </location>
</feature>
<dbReference type="Proteomes" id="UP000688137">
    <property type="component" value="Unassembled WGS sequence"/>
</dbReference>
<evidence type="ECO:0000256" key="1">
    <source>
        <dbReference type="SAM" id="Phobius"/>
    </source>
</evidence>
<keyword evidence="1" id="KW-1133">Transmembrane helix</keyword>
<dbReference type="EMBL" id="CAJJDM010000102">
    <property type="protein sequence ID" value="CAD8095776.1"/>
    <property type="molecule type" value="Genomic_DNA"/>
</dbReference>
<accession>A0A8S1NZT7</accession>
<gene>
    <name evidence="2" type="ORF">PPRIM_AZ9-3.1.T0990146</name>
</gene>
<organism evidence="2 3">
    <name type="scientific">Paramecium primaurelia</name>
    <dbReference type="NCBI Taxonomy" id="5886"/>
    <lineage>
        <taxon>Eukaryota</taxon>
        <taxon>Sar</taxon>
        <taxon>Alveolata</taxon>
        <taxon>Ciliophora</taxon>
        <taxon>Intramacronucleata</taxon>
        <taxon>Oligohymenophorea</taxon>
        <taxon>Peniculida</taxon>
        <taxon>Parameciidae</taxon>
        <taxon>Paramecium</taxon>
    </lineage>
</organism>
<sequence length="161" mass="19784">MLKNMIKIFRFSQFKTKIDQIQHHNYGPLQEIDFKLLNVRQNTPLREIYYSYMKHMKLYEIQQQEEKMEQIKRAYLRILSKRLNNLDEITEQEQKDLGFLMDNNFGFPFVEGLRRSEMITQFQEEIEAKRLYHYPRITIIVLWIILGIPSFYLSDNYVYEK</sequence>
<name>A0A8S1NZT7_PARPR</name>
<protein>
    <recommendedName>
        <fullName evidence="4">Transmembrane protein</fullName>
    </recommendedName>
</protein>
<keyword evidence="1" id="KW-0472">Membrane</keyword>
<keyword evidence="3" id="KW-1185">Reference proteome</keyword>
<keyword evidence="1" id="KW-0812">Transmembrane</keyword>
<comment type="caution">
    <text evidence="2">The sequence shown here is derived from an EMBL/GenBank/DDBJ whole genome shotgun (WGS) entry which is preliminary data.</text>
</comment>
<evidence type="ECO:0000313" key="2">
    <source>
        <dbReference type="EMBL" id="CAD8095776.1"/>
    </source>
</evidence>
<evidence type="ECO:0008006" key="4">
    <source>
        <dbReference type="Google" id="ProtNLM"/>
    </source>
</evidence>
<proteinExistence type="predicted"/>
<evidence type="ECO:0000313" key="3">
    <source>
        <dbReference type="Proteomes" id="UP000688137"/>
    </source>
</evidence>
<dbReference type="OMA" id="YHYPRIT"/>
<reference evidence="2" key="1">
    <citation type="submission" date="2021-01" db="EMBL/GenBank/DDBJ databases">
        <authorList>
            <consortium name="Genoscope - CEA"/>
            <person name="William W."/>
        </authorList>
    </citation>
    <scope>NUCLEOTIDE SEQUENCE</scope>
</reference>
<dbReference type="AlphaFoldDB" id="A0A8S1NZT7"/>